<name>A0A508B1G5_9GAMM</name>
<evidence type="ECO:0000313" key="2">
    <source>
        <dbReference type="Proteomes" id="UP000320431"/>
    </source>
</evidence>
<organism evidence="1 2">
    <name type="scientific">Marilutibacter maris</name>
    <dbReference type="NCBI Taxonomy" id="1605891"/>
    <lineage>
        <taxon>Bacteria</taxon>
        <taxon>Pseudomonadati</taxon>
        <taxon>Pseudomonadota</taxon>
        <taxon>Gammaproteobacteria</taxon>
        <taxon>Lysobacterales</taxon>
        <taxon>Lysobacteraceae</taxon>
        <taxon>Marilutibacter</taxon>
    </lineage>
</organism>
<gene>
    <name evidence="1" type="ORF">FKV24_004475</name>
</gene>
<dbReference type="PROSITE" id="PS51257">
    <property type="entry name" value="PROKAR_LIPOPROTEIN"/>
    <property type="match status" value="1"/>
</dbReference>
<evidence type="ECO:0000313" key="1">
    <source>
        <dbReference type="EMBL" id="KAB8196206.1"/>
    </source>
</evidence>
<accession>A0A508B1G5</accession>
<comment type="caution">
    <text evidence="1">The sequence shown here is derived from an EMBL/GenBank/DDBJ whole genome shotgun (WGS) entry which is preliminary data.</text>
</comment>
<dbReference type="EMBL" id="VICD02000061">
    <property type="protein sequence ID" value="KAB8196206.1"/>
    <property type="molecule type" value="Genomic_DNA"/>
</dbReference>
<dbReference type="RefSeq" id="WP_141481512.1">
    <property type="nucleotide sequence ID" value="NZ_VICD02000061.1"/>
</dbReference>
<proteinExistence type="predicted"/>
<sequence>MKLIPIPAFAALALSACTLIGTAWSSDVCGCAPAWSSLAVDLGLQDVASAEALTLATVQAAADRYAGKPLHLADLPDTGSGKSCVTVSTGARCEWKLWHRPPSAKGYVAEFATDPTGRITSIRVSAHIWTPDSGT</sequence>
<reference evidence="1 2" key="1">
    <citation type="submission" date="2019-10" db="EMBL/GenBank/DDBJ databases">
        <title>Lysobacter alkalisoli sp. nov., isolated from saline-alkaline soil.</title>
        <authorList>
            <person name="Sun J.-Q."/>
        </authorList>
    </citation>
    <scope>NUCLEOTIDE SEQUENCE [LARGE SCALE GENOMIC DNA]</scope>
    <source>
        <strain evidence="1 2">KCTC 42381</strain>
    </source>
</reference>
<dbReference type="Proteomes" id="UP000320431">
    <property type="component" value="Unassembled WGS sequence"/>
</dbReference>
<protein>
    <submittedName>
        <fullName evidence="1">Uncharacterized protein</fullName>
    </submittedName>
</protein>
<dbReference type="AlphaFoldDB" id="A0A508B1G5"/>